<evidence type="ECO:0000256" key="1">
    <source>
        <dbReference type="ARBA" id="ARBA00004141"/>
    </source>
</evidence>
<keyword evidence="8" id="KW-0732">Signal</keyword>
<evidence type="ECO:0000256" key="5">
    <source>
        <dbReference type="ARBA" id="ARBA00022989"/>
    </source>
</evidence>
<evidence type="ECO:0000313" key="10">
    <source>
        <dbReference type="Proteomes" id="UP001165060"/>
    </source>
</evidence>
<dbReference type="Proteomes" id="UP001165060">
    <property type="component" value="Unassembled WGS sequence"/>
</dbReference>
<sequence length="451" mass="47949">MSPPPRANVGCSPSLILLLIALLASGLANTLAYKIMYSVYQQRYAYFVANGINVWFVLIGGCLLYPQLYCSSKRRAGNTLNQPQYKYMIMALLDASGTFLSSMGSVETPGFLQTILNQTLVPITMLLSWQILSTGFTKWQIIGACLIISGALLSSITSLLPSSDGSSSHFSSMLPIVFYASSNLPYAASAVYKERAFKNTNQDVLYMTQQVSIYQMIIGLLMIPFVSIPGVATPEGMTVPAAFANLEDGSKCFLELPHSGCHGRHTFLLLAGYCALNFVYNTLGLVLTKRASSTTNAIAGSLLLPLTAVAFTAPALGQFREKMRTEAVYGLVVIVLGFALFQYGTHYSVGVGVGEATEETTELIRKRGASKGFSSPKPVHTFQEKIVFAKIRHGTKAVPMEQGGCVGIEGLLAGRGGGGGGGRGGGVYGSLDMMAGKGGFGDPDASFSSSL</sequence>
<keyword evidence="4 7" id="KW-0812">Transmembrane</keyword>
<feature type="transmembrane region" description="Helical" evidence="7">
    <location>
        <begin position="213"/>
        <end position="232"/>
    </location>
</feature>
<keyword evidence="10" id="KW-1185">Reference proteome</keyword>
<proteinExistence type="inferred from homology"/>
<evidence type="ECO:0000313" key="9">
    <source>
        <dbReference type="EMBL" id="GMI25068.1"/>
    </source>
</evidence>
<dbReference type="PANTHER" id="PTHR31326:SF1">
    <property type="entry name" value="PROTEIN CLT2, CHLOROPLASTIC"/>
    <property type="match status" value="1"/>
</dbReference>
<dbReference type="InterPro" id="IPR013936">
    <property type="entry name" value="CRT-like"/>
</dbReference>
<feature type="chain" id="PRO_5047441121" description="EamA domain-containing protein" evidence="8">
    <location>
        <begin position="33"/>
        <end position="451"/>
    </location>
</feature>
<feature type="signal peptide" evidence="8">
    <location>
        <begin position="1"/>
        <end position="32"/>
    </location>
</feature>
<evidence type="ECO:0000256" key="6">
    <source>
        <dbReference type="ARBA" id="ARBA00023136"/>
    </source>
</evidence>
<dbReference type="PANTHER" id="PTHR31326">
    <property type="entry name" value="PROTEIN CLT2, CHLOROPLASTIC"/>
    <property type="match status" value="1"/>
</dbReference>
<evidence type="ECO:0000256" key="7">
    <source>
        <dbReference type="SAM" id="Phobius"/>
    </source>
</evidence>
<accession>A0ABQ6MEV8</accession>
<dbReference type="Pfam" id="PF08627">
    <property type="entry name" value="CRT-like"/>
    <property type="match status" value="1"/>
</dbReference>
<evidence type="ECO:0008006" key="11">
    <source>
        <dbReference type="Google" id="ProtNLM"/>
    </source>
</evidence>
<feature type="transmembrane region" description="Helical" evidence="7">
    <location>
        <begin position="297"/>
        <end position="316"/>
    </location>
</feature>
<evidence type="ECO:0000256" key="2">
    <source>
        <dbReference type="ARBA" id="ARBA00006690"/>
    </source>
</evidence>
<evidence type="ECO:0000256" key="4">
    <source>
        <dbReference type="ARBA" id="ARBA00022692"/>
    </source>
</evidence>
<feature type="transmembrane region" description="Helical" evidence="7">
    <location>
        <begin position="141"/>
        <end position="160"/>
    </location>
</feature>
<feature type="transmembrane region" description="Helical" evidence="7">
    <location>
        <begin position="172"/>
        <end position="192"/>
    </location>
</feature>
<keyword evidence="3" id="KW-0813">Transport</keyword>
<comment type="subcellular location">
    <subcellularLocation>
        <location evidence="1">Membrane</location>
        <topology evidence="1">Multi-pass membrane protein</topology>
    </subcellularLocation>
</comment>
<name>A0ABQ6MEV8_9STRA</name>
<feature type="transmembrane region" description="Helical" evidence="7">
    <location>
        <begin position="110"/>
        <end position="129"/>
    </location>
</feature>
<evidence type="ECO:0000256" key="8">
    <source>
        <dbReference type="SAM" id="SignalP"/>
    </source>
</evidence>
<comment type="similarity">
    <text evidence="2">Belongs to the CRT-like transporter family.</text>
</comment>
<keyword evidence="5 7" id="KW-1133">Transmembrane helix</keyword>
<feature type="transmembrane region" description="Helical" evidence="7">
    <location>
        <begin position="44"/>
        <end position="66"/>
    </location>
</feature>
<dbReference type="InterPro" id="IPR037185">
    <property type="entry name" value="EmrE-like"/>
</dbReference>
<keyword evidence="6 7" id="KW-0472">Membrane</keyword>
<feature type="transmembrane region" description="Helical" evidence="7">
    <location>
        <begin position="328"/>
        <end position="345"/>
    </location>
</feature>
<dbReference type="SUPFAM" id="SSF103481">
    <property type="entry name" value="Multidrug resistance efflux transporter EmrE"/>
    <property type="match status" value="1"/>
</dbReference>
<evidence type="ECO:0000256" key="3">
    <source>
        <dbReference type="ARBA" id="ARBA00022448"/>
    </source>
</evidence>
<dbReference type="EMBL" id="BRYB01004060">
    <property type="protein sequence ID" value="GMI25068.1"/>
    <property type="molecule type" value="Genomic_DNA"/>
</dbReference>
<reference evidence="9 10" key="1">
    <citation type="journal article" date="2023" name="Commun. Biol.">
        <title>Genome analysis of Parmales, the sister group of diatoms, reveals the evolutionary specialization of diatoms from phago-mixotrophs to photoautotrophs.</title>
        <authorList>
            <person name="Ban H."/>
            <person name="Sato S."/>
            <person name="Yoshikawa S."/>
            <person name="Yamada K."/>
            <person name="Nakamura Y."/>
            <person name="Ichinomiya M."/>
            <person name="Sato N."/>
            <person name="Blanc-Mathieu R."/>
            <person name="Endo H."/>
            <person name="Kuwata A."/>
            <person name="Ogata H."/>
        </authorList>
    </citation>
    <scope>NUCLEOTIDE SEQUENCE [LARGE SCALE GENOMIC DNA]</scope>
</reference>
<comment type="caution">
    <text evidence="9">The sequence shown here is derived from an EMBL/GenBank/DDBJ whole genome shotgun (WGS) entry which is preliminary data.</text>
</comment>
<gene>
    <name evidence="9" type="ORF">TeGR_g1157</name>
</gene>
<organism evidence="9 10">
    <name type="scientific">Tetraparma gracilis</name>
    <dbReference type="NCBI Taxonomy" id="2962635"/>
    <lineage>
        <taxon>Eukaryota</taxon>
        <taxon>Sar</taxon>
        <taxon>Stramenopiles</taxon>
        <taxon>Ochrophyta</taxon>
        <taxon>Bolidophyceae</taxon>
        <taxon>Parmales</taxon>
        <taxon>Triparmaceae</taxon>
        <taxon>Tetraparma</taxon>
    </lineage>
</organism>
<protein>
    <recommendedName>
        <fullName evidence="11">EamA domain-containing protein</fullName>
    </recommendedName>
</protein>